<gene>
    <name evidence="1" type="ORF">Sangu_1027600</name>
</gene>
<reference evidence="1" key="2">
    <citation type="journal article" date="2024" name="Plant">
        <title>Genomic evolution and insights into agronomic trait innovations of Sesamum species.</title>
        <authorList>
            <person name="Miao H."/>
            <person name="Wang L."/>
            <person name="Qu L."/>
            <person name="Liu H."/>
            <person name="Sun Y."/>
            <person name="Le M."/>
            <person name="Wang Q."/>
            <person name="Wei S."/>
            <person name="Zheng Y."/>
            <person name="Lin W."/>
            <person name="Duan Y."/>
            <person name="Cao H."/>
            <person name="Xiong S."/>
            <person name="Wang X."/>
            <person name="Wei L."/>
            <person name="Li C."/>
            <person name="Ma Q."/>
            <person name="Ju M."/>
            <person name="Zhao R."/>
            <person name="Li G."/>
            <person name="Mu C."/>
            <person name="Tian Q."/>
            <person name="Mei H."/>
            <person name="Zhang T."/>
            <person name="Gao T."/>
            <person name="Zhang H."/>
        </authorList>
    </citation>
    <scope>NUCLEOTIDE SEQUENCE</scope>
    <source>
        <strain evidence="1">G01</strain>
    </source>
</reference>
<name>A0AAW2NXN9_9LAMI</name>
<evidence type="ECO:0008006" key="2">
    <source>
        <dbReference type="Google" id="ProtNLM"/>
    </source>
</evidence>
<dbReference type="PANTHER" id="PTHR31286">
    <property type="entry name" value="GLYCINE-RICH CELL WALL STRUCTURAL PROTEIN 1.8-LIKE"/>
    <property type="match status" value="1"/>
</dbReference>
<dbReference type="EMBL" id="JACGWK010000006">
    <property type="protein sequence ID" value="KAL0347998.1"/>
    <property type="molecule type" value="Genomic_DNA"/>
</dbReference>
<dbReference type="AlphaFoldDB" id="A0AAW2NXN9"/>
<dbReference type="InterPro" id="IPR040256">
    <property type="entry name" value="At4g02000-like"/>
</dbReference>
<comment type="caution">
    <text evidence="1">The sequence shown here is derived from an EMBL/GenBank/DDBJ whole genome shotgun (WGS) entry which is preliminary data.</text>
</comment>
<organism evidence="1">
    <name type="scientific">Sesamum angustifolium</name>
    <dbReference type="NCBI Taxonomy" id="2727405"/>
    <lineage>
        <taxon>Eukaryota</taxon>
        <taxon>Viridiplantae</taxon>
        <taxon>Streptophyta</taxon>
        <taxon>Embryophyta</taxon>
        <taxon>Tracheophyta</taxon>
        <taxon>Spermatophyta</taxon>
        <taxon>Magnoliopsida</taxon>
        <taxon>eudicotyledons</taxon>
        <taxon>Gunneridae</taxon>
        <taxon>Pentapetalae</taxon>
        <taxon>asterids</taxon>
        <taxon>lamiids</taxon>
        <taxon>Lamiales</taxon>
        <taxon>Pedaliaceae</taxon>
        <taxon>Sesamum</taxon>
    </lineage>
</organism>
<dbReference type="PANTHER" id="PTHR31286:SF178">
    <property type="entry name" value="DUF4283 DOMAIN-CONTAINING PROTEIN"/>
    <property type="match status" value="1"/>
</dbReference>
<reference evidence="1" key="1">
    <citation type="submission" date="2020-06" db="EMBL/GenBank/DDBJ databases">
        <authorList>
            <person name="Li T."/>
            <person name="Hu X."/>
            <person name="Zhang T."/>
            <person name="Song X."/>
            <person name="Zhang H."/>
            <person name="Dai N."/>
            <person name="Sheng W."/>
            <person name="Hou X."/>
            <person name="Wei L."/>
        </authorList>
    </citation>
    <scope>NUCLEOTIDE SEQUENCE</scope>
    <source>
        <strain evidence="1">G01</strain>
        <tissue evidence="1">Leaf</tissue>
    </source>
</reference>
<evidence type="ECO:0000313" key="1">
    <source>
        <dbReference type="EMBL" id="KAL0347998.1"/>
    </source>
</evidence>
<accession>A0AAW2NXN9</accession>
<proteinExistence type="predicted"/>
<sequence>MDLKPLEGNRFLLKFNHTMDHNRVLEGCPWSFQKNLLVLSTVGLNENPQDVNLDWVVFYVHVHGLPLSKMSEAMAKFIGNQLGRFVDVDLDRAGHV</sequence>
<protein>
    <recommendedName>
        <fullName evidence="2">DUF4283 domain-containing protein</fullName>
    </recommendedName>
</protein>